<evidence type="ECO:0000313" key="10">
    <source>
        <dbReference type="EMBL" id="KTB04903.1"/>
    </source>
</evidence>
<keyword evidence="8" id="KW-0012">Acyltransferase</keyword>
<name>A0A0W0D9N0_CANGB</name>
<dbReference type="Proteomes" id="UP000054886">
    <property type="component" value="Unassembled WGS sequence"/>
</dbReference>
<sequence>MSSLKERKEAFVSGLEGGSILEINVVTSIALTSYLCANLISYNDTQNIPLGIDFVLNWVAMLLSFTLYSQDIYLLTTLCLIPSIGWFLLNYKRNLKQSKNTVKHTTKEAVQKFELTKKPFLTAYRSGMLILTCLAILAVDFQIFPRRFAKVETWGTSLMDLGVGSFVFSNGIVSSRGLFREKMKDKKDKASSIKKIFAATRSGTTLLILGLSRLFFVKNLEYQEHVTEYGVHWNFFITLSLLPPVLVLIDPITSYIPQCILAMLFSTVYQLFLIKDDSLLTYLVLSDRNTFINANREGLISFVGYCSIFLWGQTIGFFILGNKKTTNNLYKCSVTVSRDKKNRTLWDRLTTVGPSLGLLIWFIITYALSEGLYLIHPQTVSRRFANMPYVLWVVCYNTAFLLCYSLVDKLFGNSSNFYRISTLLEAMNCNGLAMFLISNVSTGLVNMCIPTIDQNDKVSIVILLIYAAFLAMVSFSLYKHKIFIKL</sequence>
<feature type="transmembrane region" description="Helical" evidence="8">
    <location>
        <begin position="122"/>
        <end position="144"/>
    </location>
</feature>
<feature type="transmembrane region" description="Helical" evidence="8">
    <location>
        <begin position="229"/>
        <end position="248"/>
    </location>
</feature>
<feature type="transmembrane region" description="Helical" evidence="8">
    <location>
        <begin position="458"/>
        <end position="478"/>
    </location>
</feature>
<dbReference type="EC" id="2.3.-.-" evidence="8"/>
<dbReference type="VEuPathDB" id="FungiDB:GVI51_L03245"/>
<feature type="transmembrane region" description="Helical" evidence="8">
    <location>
        <begin position="156"/>
        <end position="175"/>
    </location>
</feature>
<dbReference type="EMBL" id="LLZZ01000115">
    <property type="protein sequence ID" value="KTB04903.1"/>
    <property type="molecule type" value="Genomic_DNA"/>
</dbReference>
<dbReference type="PIRSF" id="PIRSF017321">
    <property type="entry name" value="GWT1"/>
    <property type="match status" value="1"/>
</dbReference>
<evidence type="ECO:0000256" key="4">
    <source>
        <dbReference type="ARBA" id="ARBA00022502"/>
    </source>
</evidence>
<comment type="caution">
    <text evidence="9">The sequence shown here is derived from an EMBL/GenBank/DDBJ whole genome shotgun (WGS) entry which is preliminary data.</text>
</comment>
<feature type="transmembrane region" description="Helical" evidence="8">
    <location>
        <begin position="196"/>
        <end position="217"/>
    </location>
</feature>
<feature type="transmembrane region" description="Helical" evidence="8">
    <location>
        <begin position="255"/>
        <end position="274"/>
    </location>
</feature>
<dbReference type="VEuPathDB" id="FungiDB:GW608_L11825"/>
<proteinExistence type="inferred from homology"/>
<comment type="subcellular location">
    <subcellularLocation>
        <location evidence="1 8">Endoplasmic reticulum membrane</location>
        <topology evidence="1 8">Multi-pass membrane protein</topology>
    </subcellularLocation>
</comment>
<comment type="similarity">
    <text evidence="3 8">Belongs to the PIGW family.</text>
</comment>
<evidence type="ECO:0000313" key="11">
    <source>
        <dbReference type="Proteomes" id="UP000054886"/>
    </source>
</evidence>
<dbReference type="GO" id="GO:0032216">
    <property type="term" value="F:glucosaminyl-phosphatidylinositol O-acyltransferase activity"/>
    <property type="evidence" value="ECO:0007669"/>
    <property type="project" value="EnsemblFungi"/>
</dbReference>
<accession>A0A0W0D9N0</accession>
<protein>
    <recommendedName>
        <fullName evidence="8">GPI-anchored wall transfer protein</fullName>
        <ecNumber evidence="8">2.3.-.-</ecNumber>
    </recommendedName>
</protein>
<feature type="transmembrane region" description="Helical" evidence="8">
    <location>
        <begin position="349"/>
        <end position="369"/>
    </location>
</feature>
<keyword evidence="8" id="KW-0256">Endoplasmic reticulum</keyword>
<evidence type="ECO:0000256" key="6">
    <source>
        <dbReference type="ARBA" id="ARBA00022989"/>
    </source>
</evidence>
<evidence type="ECO:0000256" key="3">
    <source>
        <dbReference type="ARBA" id="ARBA00007559"/>
    </source>
</evidence>
<dbReference type="PANTHER" id="PTHR20661:SF0">
    <property type="entry name" value="PHOSPHATIDYLINOSITOL-GLYCAN BIOSYNTHESIS CLASS W PROTEIN"/>
    <property type="match status" value="1"/>
</dbReference>
<dbReference type="GO" id="GO:0006506">
    <property type="term" value="P:GPI anchor biosynthetic process"/>
    <property type="evidence" value="ECO:0007669"/>
    <property type="project" value="UniProtKB-UniPathway"/>
</dbReference>
<feature type="transmembrane region" description="Helical" evidence="8">
    <location>
        <begin position="432"/>
        <end position="452"/>
    </location>
</feature>
<keyword evidence="8" id="KW-0808">Transferase</keyword>
<feature type="transmembrane region" description="Helical" evidence="8">
    <location>
        <begin position="47"/>
        <end position="66"/>
    </location>
</feature>
<evidence type="ECO:0000313" key="9">
    <source>
        <dbReference type="EMBL" id="KTB01111.1"/>
    </source>
</evidence>
<dbReference type="InterPro" id="IPR009447">
    <property type="entry name" value="PIGW/GWT1"/>
</dbReference>
<keyword evidence="5 8" id="KW-0812">Transmembrane</keyword>
<dbReference type="GO" id="GO:0072659">
    <property type="term" value="P:protein localization to plasma membrane"/>
    <property type="evidence" value="ECO:0007669"/>
    <property type="project" value="TreeGrafter"/>
</dbReference>
<dbReference type="VEuPathDB" id="FungiDB:B1J91_L03432g"/>
<dbReference type="PANTHER" id="PTHR20661">
    <property type="entry name" value="PHOSPHATIDYLINOSITOL-GLYCAN BIOSYNTHESIS CLASS W PROTEIN"/>
    <property type="match status" value="1"/>
</dbReference>
<evidence type="ECO:0000256" key="1">
    <source>
        <dbReference type="ARBA" id="ARBA00004477"/>
    </source>
</evidence>
<dbReference type="GO" id="GO:0005789">
    <property type="term" value="C:endoplasmic reticulum membrane"/>
    <property type="evidence" value="ECO:0007669"/>
    <property type="project" value="UniProtKB-SubCell"/>
</dbReference>
<keyword evidence="4 8" id="KW-0337">GPI-anchor biosynthesis</keyword>
<dbReference type="OMA" id="GLYVMQP"/>
<dbReference type="UniPathway" id="UPA00196"/>
<dbReference type="VEuPathDB" id="FungiDB:CAGL0L03432g"/>
<reference evidence="9 11" key="1">
    <citation type="submission" date="2015-10" db="EMBL/GenBank/DDBJ databases">
        <title>Draft genomes sequences of Candida glabrata isolates 1A, 1B, 2A, 2B, 3A and 3B.</title>
        <authorList>
            <person name="Haavelsrud O.E."/>
            <person name="Gaustad P."/>
        </authorList>
    </citation>
    <scope>NUCLEOTIDE SEQUENCE [LARGE SCALE GENOMIC DNA]</scope>
    <source>
        <strain evidence="9">910700640</strain>
    </source>
</reference>
<feature type="transmembrane region" description="Helical" evidence="8">
    <location>
        <begin position="20"/>
        <end position="40"/>
    </location>
</feature>
<evidence type="ECO:0000256" key="5">
    <source>
        <dbReference type="ARBA" id="ARBA00022692"/>
    </source>
</evidence>
<evidence type="ECO:0000256" key="2">
    <source>
        <dbReference type="ARBA" id="ARBA00004687"/>
    </source>
</evidence>
<comment type="function">
    <text evidence="8">A acetyltransferase, which acetylates the inositol ring of phosphatidylinositol during biosynthesis of GPI-anchor.</text>
</comment>
<keyword evidence="6 8" id="KW-1133">Transmembrane helix</keyword>
<feature type="transmembrane region" description="Helical" evidence="8">
    <location>
        <begin position="389"/>
        <end position="411"/>
    </location>
</feature>
<evidence type="ECO:0000256" key="8">
    <source>
        <dbReference type="RuleBase" id="RU280819"/>
    </source>
</evidence>
<dbReference type="Pfam" id="PF06423">
    <property type="entry name" value="GWT1"/>
    <property type="match status" value="1"/>
</dbReference>
<feature type="transmembrane region" description="Helical" evidence="8">
    <location>
        <begin position="299"/>
        <end position="321"/>
    </location>
</feature>
<gene>
    <name evidence="9" type="ORF">AO440_004579</name>
    <name evidence="10" type="ORF">AO440_005007</name>
</gene>
<evidence type="ECO:0000256" key="7">
    <source>
        <dbReference type="ARBA" id="ARBA00023136"/>
    </source>
</evidence>
<organism evidence="9 11">
    <name type="scientific">Candida glabrata</name>
    <name type="common">Yeast</name>
    <name type="synonym">Torulopsis glabrata</name>
    <dbReference type="NCBI Taxonomy" id="5478"/>
    <lineage>
        <taxon>Eukaryota</taxon>
        <taxon>Fungi</taxon>
        <taxon>Dikarya</taxon>
        <taxon>Ascomycota</taxon>
        <taxon>Saccharomycotina</taxon>
        <taxon>Saccharomycetes</taxon>
        <taxon>Saccharomycetales</taxon>
        <taxon>Saccharomycetaceae</taxon>
        <taxon>Nakaseomyces</taxon>
    </lineage>
</organism>
<comment type="pathway">
    <text evidence="2 8">Glycolipid biosynthesis; glycosylphosphatidylinositol-anchor biosynthesis.</text>
</comment>
<feature type="transmembrane region" description="Helical" evidence="8">
    <location>
        <begin position="72"/>
        <end position="89"/>
    </location>
</feature>
<keyword evidence="7 8" id="KW-0472">Membrane</keyword>
<dbReference type="VEuPathDB" id="FungiDB:GWK60_L11803"/>
<dbReference type="EMBL" id="LLZZ01000132">
    <property type="protein sequence ID" value="KTB01111.1"/>
    <property type="molecule type" value="Genomic_DNA"/>
</dbReference>
<dbReference type="AlphaFoldDB" id="A0A0W0D9N0"/>